<comment type="caution">
    <text evidence="1">The sequence shown here is derived from an EMBL/GenBank/DDBJ whole genome shotgun (WGS) entry which is preliminary data.</text>
</comment>
<accession>A0ABM9CTG6</accession>
<keyword evidence="2" id="KW-1185">Reference proteome</keyword>
<protein>
    <recommendedName>
        <fullName evidence="3">Oxidoreductase</fullName>
    </recommendedName>
</protein>
<dbReference type="Gene3D" id="3.30.360.10">
    <property type="entry name" value="Dihydrodipicolinate Reductase, domain 2"/>
    <property type="match status" value="1"/>
</dbReference>
<dbReference type="Gene3D" id="3.40.50.720">
    <property type="entry name" value="NAD(P)-binding Rossmann-like Domain"/>
    <property type="match status" value="1"/>
</dbReference>
<evidence type="ECO:0000313" key="2">
    <source>
        <dbReference type="Proteomes" id="UP000838324"/>
    </source>
</evidence>
<name>A0ABM9CTG6_9BACL</name>
<evidence type="ECO:0008006" key="3">
    <source>
        <dbReference type="Google" id="ProtNLM"/>
    </source>
</evidence>
<dbReference type="SUPFAM" id="SSF55347">
    <property type="entry name" value="Glyceraldehyde-3-phosphate dehydrogenase-like, C-terminal domain"/>
    <property type="match status" value="1"/>
</dbReference>
<dbReference type="EMBL" id="CAKMMG010000011">
    <property type="protein sequence ID" value="CAH1221784.1"/>
    <property type="molecule type" value="Genomic_DNA"/>
</dbReference>
<gene>
    <name evidence="1" type="ORF">PAECIP111892_05044</name>
</gene>
<sequence length="331" mass="37252">MYLRVASLLPHLFKPVGVVVRNQNKSREAVTRLGLTLYETPQELARQCDFLVAAVSKAVMPVLLTQLADTDIFVLAETPPAFNEAWFRQMSVVASKESRIQVAEQYPLQPHHAARTRLIRSGAVGLVKHVQVSAAHQYHGIALIRRWLDISDERCRITAHRFEYPVLEVPYRGRSVKDRLESELHDIALLSFESGKSAVYDFTRSQYFSPLRQNRVLIRGSHGEIRDNEVTYSLGDGAYSVYSIHRIQDGIEGSLAPSSLRELRGGSEVLYSNRFYPASLSDEELAIAEVLFQMSEYVITGKAFYSLSEALIDVRLSFAIESAIISGMPTF</sequence>
<dbReference type="InterPro" id="IPR036291">
    <property type="entry name" value="NAD(P)-bd_dom_sf"/>
</dbReference>
<evidence type="ECO:0000313" key="1">
    <source>
        <dbReference type="EMBL" id="CAH1221784.1"/>
    </source>
</evidence>
<reference evidence="1" key="1">
    <citation type="submission" date="2022-01" db="EMBL/GenBank/DDBJ databases">
        <authorList>
            <person name="Criscuolo A."/>
        </authorList>
    </citation>
    <scope>NUCLEOTIDE SEQUENCE</scope>
    <source>
        <strain evidence="1">CIP111892</strain>
    </source>
</reference>
<dbReference type="SUPFAM" id="SSF51735">
    <property type="entry name" value="NAD(P)-binding Rossmann-fold domains"/>
    <property type="match status" value="1"/>
</dbReference>
<dbReference type="Proteomes" id="UP000838324">
    <property type="component" value="Unassembled WGS sequence"/>
</dbReference>
<organism evidence="1 2">
    <name type="scientific">Paenibacillus auburnensis</name>
    <dbReference type="NCBI Taxonomy" id="2905649"/>
    <lineage>
        <taxon>Bacteria</taxon>
        <taxon>Bacillati</taxon>
        <taxon>Bacillota</taxon>
        <taxon>Bacilli</taxon>
        <taxon>Bacillales</taxon>
        <taxon>Paenibacillaceae</taxon>
        <taxon>Paenibacillus</taxon>
    </lineage>
</organism>
<proteinExistence type="predicted"/>